<keyword evidence="7" id="KW-1185">Reference proteome</keyword>
<evidence type="ECO:0000256" key="4">
    <source>
        <dbReference type="PROSITE-ProRule" id="PRU00335"/>
    </source>
</evidence>
<proteinExistence type="predicted"/>
<protein>
    <submittedName>
        <fullName evidence="6">TetR family transcriptional regulator</fullName>
    </submittedName>
</protein>
<feature type="domain" description="HTH tetR-type" evidence="5">
    <location>
        <begin position="7"/>
        <end position="67"/>
    </location>
</feature>
<evidence type="ECO:0000256" key="3">
    <source>
        <dbReference type="ARBA" id="ARBA00023163"/>
    </source>
</evidence>
<dbReference type="RefSeq" id="WP_142096869.1">
    <property type="nucleotide sequence ID" value="NZ_VFPH01000001.1"/>
</dbReference>
<dbReference type="EMBL" id="VFPH01000001">
    <property type="protein sequence ID" value="TQM43395.1"/>
    <property type="molecule type" value="Genomic_DNA"/>
</dbReference>
<accession>A0A543GBD9</accession>
<dbReference type="InterPro" id="IPR036271">
    <property type="entry name" value="Tet_transcr_reg_TetR-rel_C_sf"/>
</dbReference>
<evidence type="ECO:0000259" key="5">
    <source>
        <dbReference type="PROSITE" id="PS50977"/>
    </source>
</evidence>
<dbReference type="Pfam" id="PF00440">
    <property type="entry name" value="TetR_N"/>
    <property type="match status" value="1"/>
</dbReference>
<keyword evidence="3" id="KW-0804">Transcription</keyword>
<keyword evidence="2 4" id="KW-0238">DNA-binding</keyword>
<dbReference type="Gene3D" id="1.10.357.10">
    <property type="entry name" value="Tetracycline Repressor, domain 2"/>
    <property type="match status" value="1"/>
</dbReference>
<reference evidence="6 7" key="1">
    <citation type="submission" date="2019-06" db="EMBL/GenBank/DDBJ databases">
        <title>Sequencing the genomes of 1000 actinobacteria strains.</title>
        <authorList>
            <person name="Klenk H.-P."/>
        </authorList>
    </citation>
    <scope>NUCLEOTIDE SEQUENCE [LARGE SCALE GENOMIC DNA]</scope>
    <source>
        <strain evidence="6 7">DSM 45511</strain>
    </source>
</reference>
<dbReference type="Pfam" id="PF16925">
    <property type="entry name" value="TetR_C_13"/>
    <property type="match status" value="1"/>
</dbReference>
<evidence type="ECO:0000313" key="7">
    <source>
        <dbReference type="Proteomes" id="UP000319818"/>
    </source>
</evidence>
<sequence>MLTSKGAATRQRIIEGAARLMRERGPAGVGLDDVRAATSTSKSQLFHYFPDGKADLLLAVARHEADQVLADQQPELDRLATWADWEAWRQRVVARYAAQERACPLSALTAQLGTGDPATVAVVTDLYDRWHAQLRAGVQALLDAGEAAPDIDVDRAATALLTAVAGGATLLMATGRIDYMESALSEALDGLRSPVSPAG</sequence>
<dbReference type="PANTHER" id="PTHR47506:SF3">
    <property type="entry name" value="HTH-TYPE TRANSCRIPTIONAL REGULATOR LMRA"/>
    <property type="match status" value="1"/>
</dbReference>
<dbReference type="GO" id="GO:0003677">
    <property type="term" value="F:DNA binding"/>
    <property type="evidence" value="ECO:0007669"/>
    <property type="project" value="UniProtKB-UniRule"/>
</dbReference>
<evidence type="ECO:0000256" key="1">
    <source>
        <dbReference type="ARBA" id="ARBA00023015"/>
    </source>
</evidence>
<dbReference type="OrthoDB" id="3827407at2"/>
<dbReference type="PANTHER" id="PTHR47506">
    <property type="entry name" value="TRANSCRIPTIONAL REGULATORY PROTEIN"/>
    <property type="match status" value="1"/>
</dbReference>
<keyword evidence="1" id="KW-0805">Transcription regulation</keyword>
<dbReference type="InterPro" id="IPR011075">
    <property type="entry name" value="TetR_C"/>
</dbReference>
<dbReference type="InterPro" id="IPR009057">
    <property type="entry name" value="Homeodomain-like_sf"/>
</dbReference>
<dbReference type="SUPFAM" id="SSF46689">
    <property type="entry name" value="Homeodomain-like"/>
    <property type="match status" value="1"/>
</dbReference>
<organism evidence="6 7">
    <name type="scientific">Pseudonocardia cypriaca</name>
    <dbReference type="NCBI Taxonomy" id="882449"/>
    <lineage>
        <taxon>Bacteria</taxon>
        <taxon>Bacillati</taxon>
        <taxon>Actinomycetota</taxon>
        <taxon>Actinomycetes</taxon>
        <taxon>Pseudonocardiales</taxon>
        <taxon>Pseudonocardiaceae</taxon>
        <taxon>Pseudonocardia</taxon>
    </lineage>
</organism>
<dbReference type="SUPFAM" id="SSF48498">
    <property type="entry name" value="Tetracyclin repressor-like, C-terminal domain"/>
    <property type="match status" value="1"/>
</dbReference>
<dbReference type="PROSITE" id="PS50977">
    <property type="entry name" value="HTH_TETR_2"/>
    <property type="match status" value="1"/>
</dbReference>
<comment type="caution">
    <text evidence="6">The sequence shown here is derived from an EMBL/GenBank/DDBJ whole genome shotgun (WGS) entry which is preliminary data.</text>
</comment>
<dbReference type="InterPro" id="IPR001647">
    <property type="entry name" value="HTH_TetR"/>
</dbReference>
<evidence type="ECO:0000256" key="2">
    <source>
        <dbReference type="ARBA" id="ARBA00023125"/>
    </source>
</evidence>
<gene>
    <name evidence="6" type="ORF">FB388_0741</name>
</gene>
<name>A0A543GBD9_9PSEU</name>
<feature type="DNA-binding region" description="H-T-H motif" evidence="4">
    <location>
        <begin position="30"/>
        <end position="49"/>
    </location>
</feature>
<dbReference type="AlphaFoldDB" id="A0A543GBD9"/>
<evidence type="ECO:0000313" key="6">
    <source>
        <dbReference type="EMBL" id="TQM43395.1"/>
    </source>
</evidence>
<dbReference type="Proteomes" id="UP000319818">
    <property type="component" value="Unassembled WGS sequence"/>
</dbReference>